<dbReference type="EMBL" id="CP044427">
    <property type="protein sequence ID" value="QFG69780.1"/>
    <property type="molecule type" value="Genomic_DNA"/>
</dbReference>
<reference evidence="8 9" key="1">
    <citation type="submission" date="2019-09" db="EMBL/GenBank/DDBJ databases">
        <title>Serinicoccus pratensis sp. nov., isolated from meadow soil.</title>
        <authorList>
            <person name="Zhang W."/>
        </authorList>
    </citation>
    <scope>NUCLEOTIDE SEQUENCE [LARGE SCALE GENOMIC DNA]</scope>
    <source>
        <strain evidence="8 9">W204</strain>
    </source>
</reference>
<evidence type="ECO:0000256" key="6">
    <source>
        <dbReference type="SAM" id="MobiDB-lite"/>
    </source>
</evidence>
<feature type="transmembrane region" description="Helical" evidence="7">
    <location>
        <begin position="149"/>
        <end position="170"/>
    </location>
</feature>
<keyword evidence="5 7" id="KW-0472">Membrane</keyword>
<feature type="transmembrane region" description="Helical" evidence="7">
    <location>
        <begin position="38"/>
        <end position="56"/>
    </location>
</feature>
<feature type="transmembrane region" description="Helical" evidence="7">
    <location>
        <begin position="360"/>
        <end position="381"/>
    </location>
</feature>
<dbReference type="AlphaFoldDB" id="A0A5J6V6X6"/>
<evidence type="ECO:0008006" key="10">
    <source>
        <dbReference type="Google" id="ProtNLM"/>
    </source>
</evidence>
<dbReference type="OrthoDB" id="5140647at2"/>
<evidence type="ECO:0000256" key="3">
    <source>
        <dbReference type="ARBA" id="ARBA00022692"/>
    </source>
</evidence>
<dbReference type="PANTHER" id="PTHR30250:SF26">
    <property type="entry name" value="PSMA PROTEIN"/>
    <property type="match status" value="1"/>
</dbReference>
<evidence type="ECO:0000256" key="5">
    <source>
        <dbReference type="ARBA" id="ARBA00023136"/>
    </source>
</evidence>
<evidence type="ECO:0000256" key="7">
    <source>
        <dbReference type="SAM" id="Phobius"/>
    </source>
</evidence>
<feature type="transmembrane region" description="Helical" evidence="7">
    <location>
        <begin position="203"/>
        <end position="224"/>
    </location>
</feature>
<feature type="transmembrane region" description="Helical" evidence="7">
    <location>
        <begin position="393"/>
        <end position="413"/>
    </location>
</feature>
<feature type="transmembrane region" description="Helical" evidence="7">
    <location>
        <begin position="177"/>
        <end position="197"/>
    </location>
</feature>
<name>A0A5J6V6X6_9MICO</name>
<feature type="transmembrane region" description="Helical" evidence="7">
    <location>
        <begin position="419"/>
        <end position="439"/>
    </location>
</feature>
<keyword evidence="4 7" id="KW-1133">Transmembrane helix</keyword>
<feature type="transmembrane region" description="Helical" evidence="7">
    <location>
        <begin position="107"/>
        <end position="129"/>
    </location>
</feature>
<proteinExistence type="predicted"/>
<evidence type="ECO:0000313" key="8">
    <source>
        <dbReference type="EMBL" id="QFG69780.1"/>
    </source>
</evidence>
<dbReference type="Proteomes" id="UP000326546">
    <property type="component" value="Chromosome"/>
</dbReference>
<evidence type="ECO:0000313" key="9">
    <source>
        <dbReference type="Proteomes" id="UP000326546"/>
    </source>
</evidence>
<sequence length="526" mass="55764">MSDHQQTPSADAAPQTGPQPAPQPSLAARLIRGSSWRIVAQIMPLFVNLALTPYVILTLGRTGYGLWLISSTLTQLLGQFDGGIGRSAQYFFALLAGSDDRKGSTRLLISLLVAVALVSGLLLLPAFLVSEQLAAFFNTPPEMLADTVFLLQVLLVLVAVGLLRNLFAAVLHAYERFALSSVSSLLSYAVYAIGMVWGLSSGMGLRGVAYAFVAQQVVATLTIVPPTFRHLSTRGIGFVSWRRMVEVAQVSWRVQISGLLTVAAMQGPLLIVGRMQPLQVADFGPGSTFAQQLKLIPMNGVVPIQSMLGRSVGAKGAQDTLPEFRALQRMWVRGVTGWCVVGAPAAFVGVNVWLPLEGYLAGLVAAVMLTAQWLSLLPQVLLQWQLLQGRASYEMWSSAMTTAVLLGGSLLLIPQLGVLGAAVAAVLGYLAGLVLLLLFSRALEVPGPSLLGDIPWWQALLAGVCSTALVGIMAYAITQGPLPGGGIGLLLCGAAAAPALGLFVLTTWGPRRVGEMVRARLPRRGR</sequence>
<evidence type="ECO:0000256" key="4">
    <source>
        <dbReference type="ARBA" id="ARBA00022989"/>
    </source>
</evidence>
<feature type="transmembrane region" description="Helical" evidence="7">
    <location>
        <begin position="335"/>
        <end position="354"/>
    </location>
</feature>
<dbReference type="InterPro" id="IPR050833">
    <property type="entry name" value="Poly_Biosynth_Transport"/>
</dbReference>
<gene>
    <name evidence="8" type="ORF">FY030_14695</name>
</gene>
<feature type="transmembrane region" description="Helical" evidence="7">
    <location>
        <begin position="459"/>
        <end position="478"/>
    </location>
</feature>
<dbReference type="GO" id="GO:0005886">
    <property type="term" value="C:plasma membrane"/>
    <property type="evidence" value="ECO:0007669"/>
    <property type="project" value="UniProtKB-SubCell"/>
</dbReference>
<keyword evidence="9" id="KW-1185">Reference proteome</keyword>
<organism evidence="8 9">
    <name type="scientific">Ornithinimicrobium pratense</name>
    <dbReference type="NCBI Taxonomy" id="2593973"/>
    <lineage>
        <taxon>Bacteria</taxon>
        <taxon>Bacillati</taxon>
        <taxon>Actinomycetota</taxon>
        <taxon>Actinomycetes</taxon>
        <taxon>Micrococcales</taxon>
        <taxon>Ornithinimicrobiaceae</taxon>
        <taxon>Ornithinimicrobium</taxon>
    </lineage>
</organism>
<dbReference type="RefSeq" id="WP_158062274.1">
    <property type="nucleotide sequence ID" value="NZ_CP044427.1"/>
</dbReference>
<feature type="transmembrane region" description="Helical" evidence="7">
    <location>
        <begin position="484"/>
        <end position="508"/>
    </location>
</feature>
<evidence type="ECO:0000256" key="1">
    <source>
        <dbReference type="ARBA" id="ARBA00004651"/>
    </source>
</evidence>
<dbReference type="KEGG" id="serw:FY030_14695"/>
<keyword evidence="2" id="KW-1003">Cell membrane</keyword>
<dbReference type="PANTHER" id="PTHR30250">
    <property type="entry name" value="PST FAMILY PREDICTED COLANIC ACID TRANSPORTER"/>
    <property type="match status" value="1"/>
</dbReference>
<accession>A0A5J6V6X6</accession>
<keyword evidence="3 7" id="KW-0812">Transmembrane</keyword>
<evidence type="ECO:0000256" key="2">
    <source>
        <dbReference type="ARBA" id="ARBA00022475"/>
    </source>
</evidence>
<comment type="subcellular location">
    <subcellularLocation>
        <location evidence="1">Cell membrane</location>
        <topology evidence="1">Multi-pass membrane protein</topology>
    </subcellularLocation>
</comment>
<feature type="region of interest" description="Disordered" evidence="6">
    <location>
        <begin position="1"/>
        <end position="25"/>
    </location>
</feature>
<protein>
    <recommendedName>
        <fullName evidence="10">Oligosaccharide flippase family protein</fullName>
    </recommendedName>
</protein>